<keyword evidence="1" id="KW-0808">Transferase</keyword>
<dbReference type="GO" id="GO:0032259">
    <property type="term" value="P:methylation"/>
    <property type="evidence" value="ECO:0007669"/>
    <property type="project" value="UniProtKB-KW"/>
</dbReference>
<reference evidence="1 2" key="1">
    <citation type="submission" date="2024-06" db="EMBL/GenBank/DDBJ databases">
        <title>The Natural Products Discovery Center: Release of the First 8490 Sequenced Strains for Exploring Actinobacteria Biosynthetic Diversity.</title>
        <authorList>
            <person name="Kalkreuter E."/>
            <person name="Kautsar S.A."/>
            <person name="Yang D."/>
            <person name="Bader C.D."/>
            <person name="Teijaro C.N."/>
            <person name="Fluegel L."/>
            <person name="Davis C.M."/>
            <person name="Simpson J.R."/>
            <person name="Lauterbach L."/>
            <person name="Steele A.D."/>
            <person name="Gui C."/>
            <person name="Meng S."/>
            <person name="Li G."/>
            <person name="Viehrig K."/>
            <person name="Ye F."/>
            <person name="Su P."/>
            <person name="Kiefer A.F."/>
            <person name="Nichols A."/>
            <person name="Cepeda A.J."/>
            <person name="Yan W."/>
            <person name="Fan B."/>
            <person name="Jiang Y."/>
            <person name="Adhikari A."/>
            <person name="Zheng C.-J."/>
            <person name="Schuster L."/>
            <person name="Cowan T.M."/>
            <person name="Smanski M.J."/>
            <person name="Chevrette M.G."/>
            <person name="De Carvalho L.P.S."/>
            <person name="Shen B."/>
        </authorList>
    </citation>
    <scope>NUCLEOTIDE SEQUENCE [LARGE SCALE GENOMIC DNA]</scope>
    <source>
        <strain evidence="1 2">NPDC050100</strain>
    </source>
</reference>
<name>A0ABV3GTY9_MICGL</name>
<proteinExistence type="predicted"/>
<dbReference type="Pfam" id="PF04672">
    <property type="entry name" value="Methyltransf_19"/>
    <property type="match status" value="1"/>
</dbReference>
<dbReference type="InterPro" id="IPR029063">
    <property type="entry name" value="SAM-dependent_MTases_sf"/>
</dbReference>
<dbReference type="Gene3D" id="3.40.50.150">
    <property type="entry name" value="Vaccinia Virus protein VP39"/>
    <property type="match status" value="1"/>
</dbReference>
<keyword evidence="1" id="KW-0489">Methyltransferase</keyword>
<dbReference type="RefSeq" id="WP_061261349.1">
    <property type="nucleotide sequence ID" value="NZ_JBFALK010000043.1"/>
</dbReference>
<dbReference type="Proteomes" id="UP001551675">
    <property type="component" value="Unassembled WGS sequence"/>
</dbReference>
<dbReference type="EMBL" id="JBFALK010000043">
    <property type="protein sequence ID" value="MEV0975096.1"/>
    <property type="molecule type" value="Genomic_DNA"/>
</dbReference>
<evidence type="ECO:0000313" key="1">
    <source>
        <dbReference type="EMBL" id="MEV0975096.1"/>
    </source>
</evidence>
<dbReference type="PIRSF" id="PIRSF017393">
    <property type="entry name" value="MTase_SAV2177"/>
    <property type="match status" value="1"/>
</dbReference>
<keyword evidence="2" id="KW-1185">Reference proteome</keyword>
<accession>A0ABV3GTY9</accession>
<comment type="caution">
    <text evidence="1">The sequence shown here is derived from an EMBL/GenBank/DDBJ whole genome shotgun (WGS) entry which is preliminary data.</text>
</comment>
<dbReference type="EC" id="2.1.1.-" evidence="1"/>
<organism evidence="1 2">
    <name type="scientific">Microtetraspora glauca</name>
    <dbReference type="NCBI Taxonomy" id="1996"/>
    <lineage>
        <taxon>Bacteria</taxon>
        <taxon>Bacillati</taxon>
        <taxon>Actinomycetota</taxon>
        <taxon>Actinomycetes</taxon>
        <taxon>Streptosporangiales</taxon>
        <taxon>Streptosporangiaceae</taxon>
        <taxon>Microtetraspora</taxon>
    </lineage>
</organism>
<evidence type="ECO:0000313" key="2">
    <source>
        <dbReference type="Proteomes" id="UP001551675"/>
    </source>
</evidence>
<dbReference type="SUPFAM" id="SSF53335">
    <property type="entry name" value="S-adenosyl-L-methionine-dependent methyltransferases"/>
    <property type="match status" value="1"/>
</dbReference>
<dbReference type="InterPro" id="IPR006764">
    <property type="entry name" value="SAM_dep_MeTrfase_SAV2177_type"/>
</dbReference>
<gene>
    <name evidence="1" type="ORF">AB0I59_41450</name>
</gene>
<dbReference type="GO" id="GO:0008168">
    <property type="term" value="F:methyltransferase activity"/>
    <property type="evidence" value="ECO:0007669"/>
    <property type="project" value="UniProtKB-KW"/>
</dbReference>
<sequence>MPELARIPDGIHTSTPSSARVYDYLLGGKDNYAVDRMVAERLLSVAPDAQAVARANRAFLARAVRHAASQGIRQYVDLGAGLPTSPSVHEIAREAAPGARVVYVDNDPLVKVHNDAMPIVDDHVITLQHDVRRPEAILGDPALQAVIDEGEPVAVLFLGVLHFISDAEGAYDIVATWRDGMAPGSHVIISNTTAHSDPEALARLTMATAGSPAQATFRSHDELVRFFDGFTLAEPGLVPVQEWRPAVEAPAVQTRVVVEGGVGVLS</sequence>
<protein>
    <submittedName>
        <fullName evidence="1">SAM-dependent methyltransferase</fullName>
        <ecNumber evidence="1">2.1.1.-</ecNumber>
    </submittedName>
</protein>